<dbReference type="GO" id="GO:0050660">
    <property type="term" value="F:flavin adenine dinucleotide binding"/>
    <property type="evidence" value="ECO:0007669"/>
    <property type="project" value="InterPro"/>
</dbReference>
<dbReference type="PANTHER" id="PTHR11552:SF147">
    <property type="entry name" value="CHOLINE DEHYDROGENASE, MITOCHONDRIAL"/>
    <property type="match status" value="1"/>
</dbReference>
<feature type="binding site" evidence="5">
    <location>
        <begin position="482"/>
        <end position="483"/>
    </location>
    <ligand>
        <name>FAD</name>
        <dbReference type="ChEBI" id="CHEBI:57692"/>
    </ligand>
</feature>
<evidence type="ECO:0000313" key="9">
    <source>
        <dbReference type="EMBL" id="ORJ57824.1"/>
    </source>
</evidence>
<name>A0A1X0XY81_MYCSI</name>
<comment type="caution">
    <text evidence="9">The sequence shown here is derived from an EMBL/GenBank/DDBJ whole genome shotgun (WGS) entry which is preliminary data.</text>
</comment>
<feature type="domain" description="Glucose-methanol-choline oxidoreductase N-terminal" evidence="7">
    <location>
        <begin position="110"/>
        <end position="133"/>
    </location>
</feature>
<dbReference type="InterPro" id="IPR007867">
    <property type="entry name" value="GMC_OxRtase_C"/>
</dbReference>
<evidence type="ECO:0000256" key="1">
    <source>
        <dbReference type="ARBA" id="ARBA00001974"/>
    </source>
</evidence>
<dbReference type="AlphaFoldDB" id="A0A1X0XY81"/>
<evidence type="ECO:0000259" key="7">
    <source>
        <dbReference type="PROSITE" id="PS00623"/>
    </source>
</evidence>
<feature type="binding site" evidence="5">
    <location>
        <position position="515"/>
    </location>
    <ligand>
        <name>FAD</name>
        <dbReference type="ChEBI" id="CHEBI:57692"/>
    </ligand>
</feature>
<dbReference type="SUPFAM" id="SSF54373">
    <property type="entry name" value="FAD-linked reductases, C-terminal domain"/>
    <property type="match status" value="1"/>
</dbReference>
<dbReference type="InterPro" id="IPR012132">
    <property type="entry name" value="GMC_OxRdtase"/>
</dbReference>
<dbReference type="PROSITE" id="PS00624">
    <property type="entry name" value="GMC_OXRED_2"/>
    <property type="match status" value="1"/>
</dbReference>
<dbReference type="Pfam" id="PF00732">
    <property type="entry name" value="GMC_oxred_N"/>
    <property type="match status" value="1"/>
</dbReference>
<dbReference type="Pfam" id="PF05199">
    <property type="entry name" value="GMC_oxred_C"/>
    <property type="match status" value="1"/>
</dbReference>
<evidence type="ECO:0000259" key="8">
    <source>
        <dbReference type="PROSITE" id="PS00624"/>
    </source>
</evidence>
<comment type="similarity">
    <text evidence="2 6">Belongs to the GMC oxidoreductase family.</text>
</comment>
<feature type="binding site" evidence="5">
    <location>
        <position position="112"/>
    </location>
    <ligand>
        <name>FAD</name>
        <dbReference type="ChEBI" id="CHEBI:57692"/>
    </ligand>
</feature>
<evidence type="ECO:0000313" key="10">
    <source>
        <dbReference type="Proteomes" id="UP000193040"/>
    </source>
</evidence>
<reference evidence="9 10" key="1">
    <citation type="submission" date="2017-03" db="EMBL/GenBank/DDBJ databases">
        <title>Genomic insights into Mycobacterium simiae human colonization.</title>
        <authorList>
            <person name="Steffani J.L."/>
            <person name="Brunck M.E."/>
            <person name="Cruz E."/>
            <person name="Montiel R."/>
            <person name="Barona F."/>
        </authorList>
    </citation>
    <scope>NUCLEOTIDE SEQUENCE [LARGE SCALE GENOMIC DNA]</scope>
    <source>
        <strain evidence="9 10">MsiGto</strain>
    </source>
</reference>
<dbReference type="InterPro" id="IPR000172">
    <property type="entry name" value="GMC_OxRdtase_N"/>
</dbReference>
<dbReference type="EMBL" id="MZZM01000025">
    <property type="protein sequence ID" value="ORJ57824.1"/>
    <property type="molecule type" value="Genomic_DNA"/>
</dbReference>
<evidence type="ECO:0000256" key="5">
    <source>
        <dbReference type="PIRSR" id="PIRSR000137-2"/>
    </source>
</evidence>
<gene>
    <name evidence="9" type="ORF">B5M45_19665</name>
</gene>
<dbReference type="PANTHER" id="PTHR11552">
    <property type="entry name" value="GLUCOSE-METHANOL-CHOLINE GMC OXIDOREDUCTASE"/>
    <property type="match status" value="1"/>
</dbReference>
<evidence type="ECO:0000256" key="6">
    <source>
        <dbReference type="RuleBase" id="RU003968"/>
    </source>
</evidence>
<dbReference type="InterPro" id="IPR036188">
    <property type="entry name" value="FAD/NAD-bd_sf"/>
</dbReference>
<organism evidence="9 10">
    <name type="scientific">Mycobacterium simiae</name>
    <name type="common">Mycobacterium habana</name>
    <dbReference type="NCBI Taxonomy" id="1784"/>
    <lineage>
        <taxon>Bacteria</taxon>
        <taxon>Bacillati</taxon>
        <taxon>Actinomycetota</taxon>
        <taxon>Actinomycetes</taxon>
        <taxon>Mycobacteriales</taxon>
        <taxon>Mycobacteriaceae</taxon>
        <taxon>Mycobacterium</taxon>
        <taxon>Mycobacterium simiae complex</taxon>
    </lineage>
</organism>
<feature type="domain" description="Glucose-methanol-choline oxidoreductase N-terminal" evidence="8">
    <location>
        <begin position="293"/>
        <end position="307"/>
    </location>
</feature>
<protein>
    <submittedName>
        <fullName evidence="9">Oxidoreductase</fullName>
    </submittedName>
</protein>
<dbReference type="Gene3D" id="3.30.560.10">
    <property type="entry name" value="Glucose Oxidase, domain 3"/>
    <property type="match status" value="1"/>
</dbReference>
<sequence>MAASEDDTAAADEFDVLVRANQARLTAQLQSSYDFIVCGSGSSGSVVARRLAENLDVTVLLVEAGGSNDLLPAVTDPDLWPTNLGTERDWAFKSDPDPGLNGRSIMFSMGKVLGGGSSINVMVWARGHKEDWDFFASEARNPRWGYPSVLELYRNRIEDWNGPADPLHRGRGGPVFVAPAPDPSPLAAATIEGARSCGVGVFDSPNGAMMEGRSGGAAITDLRIRDGRRQSVFRSYTYPYMDRPNLTVLTDALLLNLTFVDNGPRPQVGGVRVRWRGRVHRISASSEVVLSLGAVNTPKVLMQSGIGDFNVLRDLGILVRQHLPGVGRNFQDHVGFACVWEAAADTPRRVRSEATMYWPGVSGLAAPDLFACSIWAPHATAENIARFGQSPHGWSLFGGLARPSSRGQVLLSGRNPLDPARISANLLSCDEDVKAAIRCTEFLREVGNSFATRPYRKREIMPGSLTPSEMQRYVRDAATTYWHQVGTAKMGYDAMAVVDGRLKVHGVDGLRIADGSILPRLVTSNTMAACVVIGEQAAAFVSEEHGLQAPPSTYKPVIGAPAAESEAVSRTG</sequence>
<dbReference type="GO" id="GO:0016614">
    <property type="term" value="F:oxidoreductase activity, acting on CH-OH group of donors"/>
    <property type="evidence" value="ECO:0007669"/>
    <property type="project" value="InterPro"/>
</dbReference>
<dbReference type="PROSITE" id="PS00623">
    <property type="entry name" value="GMC_OXRED_1"/>
    <property type="match status" value="1"/>
</dbReference>
<dbReference type="Gene3D" id="3.50.50.60">
    <property type="entry name" value="FAD/NAD(P)-binding domain"/>
    <property type="match status" value="1"/>
</dbReference>
<feature type="binding site" evidence="5">
    <location>
        <begin position="120"/>
        <end position="123"/>
    </location>
    <ligand>
        <name>FAD</name>
        <dbReference type="ChEBI" id="CHEBI:57692"/>
    </ligand>
</feature>
<feature type="binding site" evidence="5">
    <location>
        <position position="481"/>
    </location>
    <ligand>
        <name>substrate</name>
    </ligand>
</feature>
<evidence type="ECO:0000256" key="3">
    <source>
        <dbReference type="ARBA" id="ARBA00022630"/>
    </source>
</evidence>
<dbReference type="PIRSF" id="PIRSF000137">
    <property type="entry name" value="Alcohol_oxidase"/>
    <property type="match status" value="1"/>
</dbReference>
<comment type="cofactor">
    <cofactor evidence="1 5">
        <name>FAD</name>
        <dbReference type="ChEBI" id="CHEBI:57692"/>
    </cofactor>
</comment>
<dbReference type="Proteomes" id="UP000193040">
    <property type="component" value="Unassembled WGS sequence"/>
</dbReference>
<keyword evidence="4 5" id="KW-0274">FAD</keyword>
<evidence type="ECO:0000256" key="4">
    <source>
        <dbReference type="ARBA" id="ARBA00022827"/>
    </source>
</evidence>
<proteinExistence type="inferred from homology"/>
<keyword evidence="3 6" id="KW-0285">Flavoprotein</keyword>
<accession>A0A1X0XY81</accession>
<keyword evidence="10" id="KW-1185">Reference proteome</keyword>
<dbReference type="SUPFAM" id="SSF51905">
    <property type="entry name" value="FAD/NAD(P)-binding domain"/>
    <property type="match status" value="1"/>
</dbReference>
<evidence type="ECO:0000256" key="2">
    <source>
        <dbReference type="ARBA" id="ARBA00010790"/>
    </source>
</evidence>